<gene>
    <name evidence="2" type="primary">LOC107813815</name>
</gene>
<accession>A0A1S4C0N6</accession>
<dbReference type="KEGG" id="nta:107813815"/>
<reference evidence="2" key="1">
    <citation type="submission" date="2025-08" db="UniProtKB">
        <authorList>
            <consortium name="RefSeq"/>
        </authorList>
    </citation>
    <scope>IDENTIFICATION</scope>
</reference>
<proteinExistence type="predicted"/>
<feature type="compositionally biased region" description="Basic and acidic residues" evidence="1">
    <location>
        <begin position="12"/>
        <end position="25"/>
    </location>
</feature>
<feature type="region of interest" description="Disordered" evidence="1">
    <location>
        <begin position="1"/>
        <end position="25"/>
    </location>
</feature>
<name>A0A1S4C0N6_TOBAC</name>
<evidence type="ECO:0000313" key="2">
    <source>
        <dbReference type="RefSeq" id="XP_016494609.1"/>
    </source>
</evidence>
<dbReference type="OrthoDB" id="1305791at2759"/>
<dbReference type="RefSeq" id="XP_016494609.1">
    <property type="nucleotide sequence ID" value="XM_016639123.1"/>
</dbReference>
<evidence type="ECO:0000256" key="1">
    <source>
        <dbReference type="SAM" id="MobiDB-lite"/>
    </source>
</evidence>
<sequence>MGTPADPNPARISERDYASHNWEDNFGRRNPHQIQICDGFESSLTANPSSSPYGDPTVKARFSTHNGMPAIIFKGSDYYGVMAEECKRTIAGKFLRTRPQIEKIRTKFAEKISVKR</sequence>
<dbReference type="AlphaFoldDB" id="A0A1S4C0N6"/>
<organism evidence="2">
    <name type="scientific">Nicotiana tabacum</name>
    <name type="common">Common tobacco</name>
    <dbReference type="NCBI Taxonomy" id="4097"/>
    <lineage>
        <taxon>Eukaryota</taxon>
        <taxon>Viridiplantae</taxon>
        <taxon>Streptophyta</taxon>
        <taxon>Embryophyta</taxon>
        <taxon>Tracheophyta</taxon>
        <taxon>Spermatophyta</taxon>
        <taxon>Magnoliopsida</taxon>
        <taxon>eudicotyledons</taxon>
        <taxon>Gunneridae</taxon>
        <taxon>Pentapetalae</taxon>
        <taxon>asterids</taxon>
        <taxon>lamiids</taxon>
        <taxon>Solanales</taxon>
        <taxon>Solanaceae</taxon>
        <taxon>Nicotianoideae</taxon>
        <taxon>Nicotianeae</taxon>
        <taxon>Nicotiana</taxon>
    </lineage>
</organism>
<protein>
    <submittedName>
        <fullName evidence="2">Uncharacterized protein</fullName>
    </submittedName>
</protein>
<dbReference type="PaxDb" id="4097-A0A1S4C0N6"/>